<feature type="region of interest" description="C-terminal hotdog fold" evidence="9">
    <location>
        <begin position="1018"/>
        <end position="1158"/>
    </location>
</feature>
<evidence type="ECO:0000259" key="13">
    <source>
        <dbReference type="PROSITE" id="PS52019"/>
    </source>
</evidence>
<dbReference type="InterPro" id="IPR049552">
    <property type="entry name" value="PKS_DH_N"/>
</dbReference>
<keyword evidence="3" id="KW-0597">Phosphoprotein</keyword>
<dbReference type="SMART" id="SM00822">
    <property type="entry name" value="PKS_KR"/>
    <property type="match status" value="1"/>
</dbReference>
<dbReference type="GO" id="GO:0008270">
    <property type="term" value="F:zinc ion binding"/>
    <property type="evidence" value="ECO:0007669"/>
    <property type="project" value="InterPro"/>
</dbReference>
<dbReference type="Gene3D" id="3.90.180.10">
    <property type="entry name" value="Medium-chain alcohol dehydrogenases, catalytic domain"/>
    <property type="match status" value="1"/>
</dbReference>
<dbReference type="InterPro" id="IPR014030">
    <property type="entry name" value="Ketoacyl_synth_N"/>
</dbReference>
<dbReference type="PROSITE" id="PS00606">
    <property type="entry name" value="KS3_1"/>
    <property type="match status" value="1"/>
</dbReference>
<dbReference type="InterPro" id="IPR016035">
    <property type="entry name" value="Acyl_Trfase/lysoPLipase"/>
</dbReference>
<dbReference type="Gene3D" id="3.10.129.110">
    <property type="entry name" value="Polyketide synthase dehydratase"/>
    <property type="match status" value="1"/>
</dbReference>
<evidence type="ECO:0000313" key="15">
    <source>
        <dbReference type="Proteomes" id="UP000373149"/>
    </source>
</evidence>
<dbReference type="InterPro" id="IPR011032">
    <property type="entry name" value="GroES-like_sf"/>
</dbReference>
<dbReference type="InterPro" id="IPR018201">
    <property type="entry name" value="Ketoacyl_synth_AS"/>
</dbReference>
<dbReference type="InterPro" id="IPR014043">
    <property type="entry name" value="Acyl_transferase_dom"/>
</dbReference>
<dbReference type="PROSITE" id="PS52019">
    <property type="entry name" value="PKS_MFAS_DH"/>
    <property type="match status" value="1"/>
</dbReference>
<dbReference type="InterPro" id="IPR057326">
    <property type="entry name" value="KR_dom"/>
</dbReference>
<evidence type="ECO:0000256" key="5">
    <source>
        <dbReference type="ARBA" id="ARBA00022857"/>
    </source>
</evidence>
<dbReference type="SUPFAM" id="SSF53335">
    <property type="entry name" value="S-adenosyl-L-methionine-dependent methyltransferases"/>
    <property type="match status" value="1"/>
</dbReference>
<dbReference type="InterPro" id="IPR020807">
    <property type="entry name" value="PKS_DH"/>
</dbReference>
<protein>
    <submittedName>
        <fullName evidence="14">SDR family NAD(P)-dependent oxidoreductase</fullName>
    </submittedName>
</protein>
<dbReference type="SUPFAM" id="SSF52151">
    <property type="entry name" value="FabD/lysophospholipase-like"/>
    <property type="match status" value="1"/>
</dbReference>
<dbReference type="Pfam" id="PF02801">
    <property type="entry name" value="Ketoacyl-synt_C"/>
    <property type="match status" value="1"/>
</dbReference>
<dbReference type="InterPro" id="IPR016039">
    <property type="entry name" value="Thiolase-like"/>
</dbReference>
<comment type="caution">
    <text evidence="14">The sequence shown here is derived from an EMBL/GenBank/DDBJ whole genome shotgun (WGS) entry which is preliminary data.</text>
</comment>
<dbReference type="SMART" id="SM00826">
    <property type="entry name" value="PKS_DH"/>
    <property type="match status" value="1"/>
</dbReference>
<feature type="domain" description="PKS/mFAS DH" evidence="13">
    <location>
        <begin position="885"/>
        <end position="1158"/>
    </location>
</feature>
<keyword evidence="8" id="KW-0012">Acyltransferase</keyword>
<dbReference type="SUPFAM" id="SSF47336">
    <property type="entry name" value="ACP-like"/>
    <property type="match status" value="1"/>
</dbReference>
<dbReference type="InterPro" id="IPR013968">
    <property type="entry name" value="PKS_KR"/>
</dbReference>
<dbReference type="Pfam" id="PF21089">
    <property type="entry name" value="PKS_DH_N"/>
    <property type="match status" value="1"/>
</dbReference>
<dbReference type="Gene3D" id="3.40.47.10">
    <property type="match status" value="1"/>
</dbReference>
<dbReference type="FunFam" id="3.40.50.720:FF:000209">
    <property type="entry name" value="Polyketide synthase Pks12"/>
    <property type="match status" value="1"/>
</dbReference>
<evidence type="ECO:0000313" key="14">
    <source>
        <dbReference type="EMBL" id="MPY48183.1"/>
    </source>
</evidence>
<dbReference type="Gene3D" id="3.40.50.150">
    <property type="entry name" value="Vaccinia Virus protein VP39"/>
    <property type="match status" value="1"/>
</dbReference>
<dbReference type="InterPro" id="IPR042104">
    <property type="entry name" value="PKS_dehydratase_sf"/>
</dbReference>
<dbReference type="Pfam" id="PF08242">
    <property type="entry name" value="Methyltransf_12"/>
    <property type="match status" value="1"/>
</dbReference>
<dbReference type="SUPFAM" id="SSF55048">
    <property type="entry name" value="Probable ACP-binding domain of malonyl-CoA ACP transacylase"/>
    <property type="match status" value="1"/>
</dbReference>
<evidence type="ECO:0000259" key="12">
    <source>
        <dbReference type="PROSITE" id="PS52004"/>
    </source>
</evidence>
<evidence type="ECO:0000256" key="9">
    <source>
        <dbReference type="PROSITE-ProRule" id="PRU01363"/>
    </source>
</evidence>
<feature type="active site" description="Proton acceptor; for dehydratase activity" evidence="9">
    <location>
        <position position="914"/>
    </location>
</feature>
<dbReference type="Gene3D" id="3.30.70.3290">
    <property type="match status" value="1"/>
</dbReference>
<dbReference type="RefSeq" id="WP_152859881.1">
    <property type="nucleotide sequence ID" value="NZ_VMNX01000011.1"/>
</dbReference>
<dbReference type="InterPro" id="IPR001227">
    <property type="entry name" value="Ac_transferase_dom_sf"/>
</dbReference>
<dbReference type="SMART" id="SM00829">
    <property type="entry name" value="PKS_ER"/>
    <property type="match status" value="1"/>
</dbReference>
<dbReference type="GO" id="GO:0004315">
    <property type="term" value="F:3-oxoacyl-[acyl-carrier-protein] synthase activity"/>
    <property type="evidence" value="ECO:0007669"/>
    <property type="project" value="InterPro"/>
</dbReference>
<dbReference type="Gene3D" id="1.10.1200.10">
    <property type="entry name" value="ACP-like"/>
    <property type="match status" value="1"/>
</dbReference>
<dbReference type="GO" id="GO:0016491">
    <property type="term" value="F:oxidoreductase activity"/>
    <property type="evidence" value="ECO:0007669"/>
    <property type="project" value="InterPro"/>
</dbReference>
<feature type="active site" description="Proton donor; for dehydratase activity" evidence="9">
    <location>
        <position position="1075"/>
    </location>
</feature>
<dbReference type="SUPFAM" id="SSF50129">
    <property type="entry name" value="GroES-like"/>
    <property type="match status" value="1"/>
</dbReference>
<sequence length="2485" mass="261100">MGQGDEAVAVVGVGCRLPGGLTDLAGLWDVLSRGEDMIGEMPEDRMQRARVVDPGPARANRSYTAAGGFLPDVAGFDAGYFGIAPAEAIRMDPQQRLLLEMAVEALDDAGVPAQALAGSSASVFVGVSEASYLRLQAQATAELSPYVVSGGTLSVIANRLSYCLDLRGPSMVVDTACSSALVALDRACRSLLDGTSRLAFAGGVHVLTGPEGFYGFSAASMLSRRGRCAAFSADADGFVRAEGGGVVVLKRLADAVADGDRIHAVIAGSGTNSDGRTMGLALPNSEAQEALLRDVYERAGVVPDDLVYFEAHGTGTPAGDPAEARSVGRALGQRRTTGPLPIGSVKSNLGHLEPASGMAGLFKALLVLRHGTAPATLHALPLNPQIDFGGLGLAPTVEPVKLPLRPGAAVGINSFGFGGANAHVVLTAPPTPPLAGPAPTGRLPVLISARSANALSELATRMSARLRDAAPDEFYDLAHTSTRRRSAHPHRAAVLADSPDRAADELDALFAGTPAAGASGSAAEHGAVVYAFTGNGSQWPGMAADLPAAEPAFRSAVEEADAALAPHLGWSVAGELAHPDPARFSRTEVAQPALFAVQVGLAALLRANGVRPAAVLGHSVGEVAAAYVAGALTLAQAAHVIAERSSAQAATAGTGRMAAVGLSEQAARDVLARYDGALELAAVNSDRDITVAGDPRALAALGAELSARDVFFRELDLDHAFHSRAMDPLAGPLRTALAGLTPSAARIPFVSTVTGAPLSGEQLTADYWWRNVREPVRFAEAAAHALGGTPGVVVEIGPHPVLRPYLRRTGAAHVPTLQRDSTGPRDMAAAVTAVISAGADLDWAARFPHPARVADLPSYPWQRRRYWHGEACDWERTSGTGRTEHPLLGERLPGPHPTWETTVEPQLVSWLGDHRVDGAVVMPAAGYVEMALAAGRRALHSPVEVRHLEITRPLPLPWPDPGDTRVQTSVQPDSGALAISTSERRGEECHPVARAQVRTLLGRPPARVDLDATRRRCPHPVDSAAHYEECRRAGLAYGPAFQLLRNLHVGDGEVLATYTYDDPDAAYEVWPAVLDAAFQAGAPLLRNRTATGDSYLPCGLGSVRVWRAPGPSGVVRVRQGAVIDPEVCWDIVITDEDGTVVVEIDRLRMRRMPGDRTPLSVQQTVLRAAPGPGDHGDAAAVPVPADLVEAAHGRITQLRQAWQASGCDHFAAAADRAIAHRWATALAGLLGEPARPFTTGDLVAAGLLHRHRRLLKVMLPLLEQQGVVSGLPDGRWELTGTARRDAELSAALLTDHPAFAADASLLTRQLHHLPGLLTGATGPLQLPSADPTRHQHFYDLSPRSRFGNLTVRCVLEEIIRHWPADRPLRVLEIGAGTGGLTAAVLPVLPADRTRYTFTDVSAAVLGPAEHRFSAYDFVDYRTFSLDTGTDGKELPEAGFDVVLAAGALHTAADLTEGLRRARRLLAPGGRLLAVESHDPARLAAVFGSLDSFWRRSDHALRPDGLLLRRDQWPPLLERCGFTGVVRTGPDTDAGTADLSDLSVLVAGVDDRTAPPPQALAAPAPGTVWRVGAEAPSEEPLARALAEVLGGATVTDLEGLSGPAEPGAEEVATVLVLGEPEEHPDRIVGQTTRRAAALRALAASSARLPGGTRASVWLVTRPSGLLPAPERPAHPGDAPVWGAARTLANEWPDLTVRRISLDRCDDPPSDARRLAQELLSPCDEDEIVLTRGGRFVARETGRPAHEPAATAQAVTAPAHSFALAVRDPGLSYRLLWQQRPAPRPGPGQIVIEVKAAALNYRDTMRANGLLPAEAVEGTPTEHGLGMECAGVVTDIGPGTTTWAPGDRVFGLAAAALASHAVADAGAVGRVPDGMSFAEAATLPVVFATVHYSLAQLARLAPGETLLVHGGAGGVGLAALQYARRHGAQVIATAGSDAKRDLLAALGVEHVLDSRSLDFVPRVRELTGGRGVHVVVNSLSGEAGDRSLELLRPGGRFIELGKRDMFENRPLPRRPFLDHIAYFGVDITRPLADPDAAKELLREIVGLVHAGDYRPLPHVVHPAARVEEAFRLLQHSHHTGKVVVAFDPLDEPVPVRHTRVPAALDPDGTYLVTGGLGGFGAATAAWLADQGARHLALVGRRGAEAPEAAAFVDRLTRRGITATPYAADVTDEAAVRRVFAAVDATGHPLRGVVHGAMHLDDAPLSDLTDDRFAAVLSPKAAGAAVLHRLTADRDLDLFLLHSSVTACVGNVSQAPYVAGNSYLEALARARRHADRPGTAIAWGAIDGTGYVARNDLGDALSALGIDPVAPDVLLPVAAGVLAEGAAVAAIGRFRWSRARHLLPAMAAPRFTHLVPARPDASDDTPGDVLRALNALPPDEAAHAITGILAGFLATVLRTEVAELTPDRPLAEFGIDSLMGAEFLVRAREYFDVRLSPTELLGNSGNLTQLARLIRQRLEQAVPAPRKETEASEQGGRPTAGLTATATA</sequence>
<dbReference type="Proteomes" id="UP000373149">
    <property type="component" value="Unassembled WGS sequence"/>
</dbReference>
<feature type="region of interest" description="N-terminal hotdog fold" evidence="9">
    <location>
        <begin position="885"/>
        <end position="1002"/>
    </location>
</feature>
<dbReference type="InterPro" id="IPR020841">
    <property type="entry name" value="PKS_Beta-ketoAc_synthase_dom"/>
</dbReference>
<dbReference type="InterPro" id="IPR013217">
    <property type="entry name" value="Methyltransf_12"/>
</dbReference>
<dbReference type="EMBL" id="VMNX01000011">
    <property type="protein sequence ID" value="MPY48183.1"/>
    <property type="molecule type" value="Genomic_DNA"/>
</dbReference>
<dbReference type="InterPro" id="IPR036291">
    <property type="entry name" value="NAD(P)-bd_dom_sf"/>
</dbReference>
<dbReference type="InterPro" id="IPR036736">
    <property type="entry name" value="ACP-like_sf"/>
</dbReference>
<evidence type="ECO:0000256" key="4">
    <source>
        <dbReference type="ARBA" id="ARBA00022679"/>
    </source>
</evidence>
<dbReference type="CDD" id="cd00833">
    <property type="entry name" value="PKS"/>
    <property type="match status" value="1"/>
</dbReference>
<dbReference type="InterPro" id="IPR009081">
    <property type="entry name" value="PP-bd_ACP"/>
</dbReference>
<dbReference type="SMART" id="SM00825">
    <property type="entry name" value="PKS_KS"/>
    <property type="match status" value="1"/>
</dbReference>
<dbReference type="Pfam" id="PF00107">
    <property type="entry name" value="ADH_zinc_N"/>
    <property type="match status" value="1"/>
</dbReference>
<keyword evidence="4" id="KW-0808">Transferase</keyword>
<organism evidence="14 15">
    <name type="scientific">Streptomyces acidicola</name>
    <dbReference type="NCBI Taxonomy" id="2596892"/>
    <lineage>
        <taxon>Bacteria</taxon>
        <taxon>Bacillati</taxon>
        <taxon>Actinomycetota</taxon>
        <taxon>Actinomycetes</taxon>
        <taxon>Kitasatosporales</taxon>
        <taxon>Streptomycetaceae</taxon>
        <taxon>Streptomyces</taxon>
    </lineage>
</organism>
<dbReference type="Pfam" id="PF08659">
    <property type="entry name" value="KR"/>
    <property type="match status" value="1"/>
</dbReference>
<dbReference type="PROSITE" id="PS52004">
    <property type="entry name" value="KS3_2"/>
    <property type="match status" value="1"/>
</dbReference>
<dbReference type="SUPFAM" id="SSF53901">
    <property type="entry name" value="Thiolase-like"/>
    <property type="match status" value="1"/>
</dbReference>
<keyword evidence="15" id="KW-1185">Reference proteome</keyword>
<dbReference type="PROSITE" id="PS50075">
    <property type="entry name" value="CARRIER"/>
    <property type="match status" value="1"/>
</dbReference>
<dbReference type="GO" id="GO:0004312">
    <property type="term" value="F:fatty acid synthase activity"/>
    <property type="evidence" value="ECO:0007669"/>
    <property type="project" value="TreeGrafter"/>
</dbReference>
<dbReference type="Pfam" id="PF00550">
    <property type="entry name" value="PP-binding"/>
    <property type="match status" value="1"/>
</dbReference>
<keyword evidence="5" id="KW-0521">NADP</keyword>
<evidence type="ECO:0000256" key="2">
    <source>
        <dbReference type="ARBA" id="ARBA00022450"/>
    </source>
</evidence>
<reference evidence="14 15" key="1">
    <citation type="submission" date="2019-09" db="EMBL/GenBank/DDBJ databases">
        <authorList>
            <person name="Duangmal K."/>
            <person name="Teo W.F.A."/>
            <person name="Lipun K."/>
        </authorList>
    </citation>
    <scope>NUCLEOTIDE SEQUENCE [LARGE SCALE GENOMIC DNA]</scope>
    <source>
        <strain evidence="14 15">K1PN6</strain>
    </source>
</reference>
<feature type="region of interest" description="Disordered" evidence="10">
    <location>
        <begin position="313"/>
        <end position="345"/>
    </location>
</feature>
<dbReference type="InterPro" id="IPR013154">
    <property type="entry name" value="ADH-like_N"/>
</dbReference>
<dbReference type="Gene3D" id="3.40.50.720">
    <property type="entry name" value="NAD(P)-binding Rossmann-like Domain"/>
    <property type="match status" value="3"/>
</dbReference>
<dbReference type="PANTHER" id="PTHR43775">
    <property type="entry name" value="FATTY ACID SYNTHASE"/>
    <property type="match status" value="1"/>
</dbReference>
<evidence type="ECO:0000259" key="11">
    <source>
        <dbReference type="PROSITE" id="PS50075"/>
    </source>
</evidence>
<dbReference type="InterPro" id="IPR013149">
    <property type="entry name" value="ADH-like_C"/>
</dbReference>
<dbReference type="SUPFAM" id="SSF51735">
    <property type="entry name" value="NAD(P)-binding Rossmann-fold domains"/>
    <property type="match status" value="3"/>
</dbReference>
<dbReference type="Pfam" id="PF08240">
    <property type="entry name" value="ADH_N"/>
    <property type="match status" value="1"/>
</dbReference>
<keyword evidence="2" id="KW-0596">Phosphopantetheine</keyword>
<evidence type="ECO:0000256" key="10">
    <source>
        <dbReference type="SAM" id="MobiDB-lite"/>
    </source>
</evidence>
<dbReference type="InterPro" id="IPR049551">
    <property type="entry name" value="PKS_DH_C"/>
</dbReference>
<dbReference type="CDD" id="cd02440">
    <property type="entry name" value="AdoMet_MTases"/>
    <property type="match status" value="1"/>
</dbReference>
<evidence type="ECO:0000256" key="3">
    <source>
        <dbReference type="ARBA" id="ARBA00022553"/>
    </source>
</evidence>
<accession>A0A5N8WL41</accession>
<dbReference type="Pfam" id="PF00109">
    <property type="entry name" value="ketoacyl-synt"/>
    <property type="match status" value="1"/>
</dbReference>
<dbReference type="InterPro" id="IPR002364">
    <property type="entry name" value="Quin_OxRdtase/zeta-crystal_CS"/>
</dbReference>
<dbReference type="InterPro" id="IPR020843">
    <property type="entry name" value="ER"/>
</dbReference>
<feature type="domain" description="Ketosynthase family 3 (KS3)" evidence="12">
    <location>
        <begin position="5"/>
        <end position="428"/>
    </location>
</feature>
<feature type="region of interest" description="Disordered" evidence="10">
    <location>
        <begin position="2458"/>
        <end position="2485"/>
    </location>
</feature>
<evidence type="ECO:0000256" key="8">
    <source>
        <dbReference type="ARBA" id="ARBA00023315"/>
    </source>
</evidence>
<dbReference type="InterPro" id="IPR049900">
    <property type="entry name" value="PKS_mFAS_DH"/>
</dbReference>
<keyword evidence="7" id="KW-0511">Multifunctional enzyme</keyword>
<evidence type="ECO:0000256" key="7">
    <source>
        <dbReference type="ARBA" id="ARBA00023268"/>
    </source>
</evidence>
<dbReference type="Pfam" id="PF14765">
    <property type="entry name" value="PS-DH"/>
    <property type="match status" value="1"/>
</dbReference>
<dbReference type="GO" id="GO:0017000">
    <property type="term" value="P:antibiotic biosynthetic process"/>
    <property type="evidence" value="ECO:0007669"/>
    <property type="project" value="UniProtKB-KW"/>
</dbReference>
<dbReference type="PROSITE" id="PS01162">
    <property type="entry name" value="QOR_ZETA_CRYSTAL"/>
    <property type="match status" value="1"/>
</dbReference>
<dbReference type="Gene3D" id="3.40.366.10">
    <property type="entry name" value="Malonyl-Coenzyme A Acyl Carrier Protein, domain 2"/>
    <property type="match status" value="1"/>
</dbReference>
<proteinExistence type="predicted"/>
<evidence type="ECO:0000256" key="1">
    <source>
        <dbReference type="ARBA" id="ARBA00004792"/>
    </source>
</evidence>
<name>A0A5N8WL41_9ACTN</name>
<dbReference type="InterPro" id="IPR020806">
    <property type="entry name" value="PKS_PP-bd"/>
</dbReference>
<dbReference type="InterPro" id="IPR014031">
    <property type="entry name" value="Ketoacyl_synth_C"/>
</dbReference>
<dbReference type="SMART" id="SM00823">
    <property type="entry name" value="PKS_PP"/>
    <property type="match status" value="1"/>
</dbReference>
<comment type="pathway">
    <text evidence="1">Antibiotic biosynthesis.</text>
</comment>
<keyword evidence="6" id="KW-0045">Antibiotic biosynthesis</keyword>
<feature type="domain" description="Carrier" evidence="11">
    <location>
        <begin position="2377"/>
        <end position="2455"/>
    </location>
</feature>
<dbReference type="InterPro" id="IPR050091">
    <property type="entry name" value="PKS_NRPS_Biosynth_Enz"/>
</dbReference>
<evidence type="ECO:0000256" key="6">
    <source>
        <dbReference type="ARBA" id="ARBA00023194"/>
    </source>
</evidence>
<dbReference type="GO" id="GO:0006633">
    <property type="term" value="P:fatty acid biosynthetic process"/>
    <property type="evidence" value="ECO:0007669"/>
    <property type="project" value="InterPro"/>
</dbReference>
<dbReference type="InterPro" id="IPR016036">
    <property type="entry name" value="Malonyl_transacylase_ACP-bd"/>
</dbReference>
<dbReference type="Pfam" id="PF00698">
    <property type="entry name" value="Acyl_transf_1"/>
    <property type="match status" value="1"/>
</dbReference>
<dbReference type="Pfam" id="PF16197">
    <property type="entry name" value="KAsynt_C_assoc"/>
    <property type="match status" value="1"/>
</dbReference>
<dbReference type="InterPro" id="IPR032821">
    <property type="entry name" value="PKS_assoc"/>
</dbReference>
<dbReference type="SMART" id="SM00827">
    <property type="entry name" value="PKS_AT"/>
    <property type="match status" value="1"/>
</dbReference>
<gene>
    <name evidence="14" type="ORF">FPZ41_06165</name>
</gene>
<dbReference type="InterPro" id="IPR029063">
    <property type="entry name" value="SAM-dependent_MTases_sf"/>
</dbReference>
<dbReference type="GO" id="GO:0031177">
    <property type="term" value="F:phosphopantetheine binding"/>
    <property type="evidence" value="ECO:0007669"/>
    <property type="project" value="InterPro"/>
</dbReference>
<dbReference type="CDD" id="cd05195">
    <property type="entry name" value="enoyl_red"/>
    <property type="match status" value="1"/>
</dbReference>
<dbReference type="PANTHER" id="PTHR43775:SF37">
    <property type="entry name" value="SI:DKEY-61P9.11"/>
    <property type="match status" value="1"/>
</dbReference>